<keyword evidence="1" id="KW-1133">Transmembrane helix</keyword>
<keyword evidence="1" id="KW-1003">Cell membrane</keyword>
<dbReference type="GO" id="GO:0005886">
    <property type="term" value="C:plasma membrane"/>
    <property type="evidence" value="ECO:0007669"/>
    <property type="project" value="UniProtKB-SubCell"/>
</dbReference>
<evidence type="ECO:0000313" key="2">
    <source>
        <dbReference type="EMBL" id="SDG37428.1"/>
    </source>
</evidence>
<name>A0A1G7TQ32_9BURK</name>
<comment type="function">
    <text evidence="1">Involved in the import of queuosine (Q) precursors, required for Q precursor salvage.</text>
</comment>
<dbReference type="EMBL" id="FNCJ01000003">
    <property type="protein sequence ID" value="SDG37428.1"/>
    <property type="molecule type" value="Genomic_DNA"/>
</dbReference>
<accession>A0A1G7TQ32</accession>
<dbReference type="Proteomes" id="UP000199706">
    <property type="component" value="Unassembled WGS sequence"/>
</dbReference>
<dbReference type="RefSeq" id="WP_090683189.1">
    <property type="nucleotide sequence ID" value="NZ_CADERL010000022.1"/>
</dbReference>
<dbReference type="NCBIfam" id="TIGR00697">
    <property type="entry name" value="queuosine precursor transporter"/>
    <property type="match status" value="1"/>
</dbReference>
<dbReference type="AlphaFoldDB" id="A0A1G7TQ32"/>
<dbReference type="InterPro" id="IPR003744">
    <property type="entry name" value="YhhQ"/>
</dbReference>
<dbReference type="GO" id="GO:0022857">
    <property type="term" value="F:transmembrane transporter activity"/>
    <property type="evidence" value="ECO:0007669"/>
    <property type="project" value="UniProtKB-UniRule"/>
</dbReference>
<keyword evidence="1" id="KW-0472">Membrane</keyword>
<dbReference type="PANTHER" id="PTHR34300:SF2">
    <property type="entry name" value="QUEUOSINE PRECURSOR TRANSPORTER-RELATED"/>
    <property type="match status" value="1"/>
</dbReference>
<comment type="similarity">
    <text evidence="1">Belongs to the vitamin uptake transporter (VUT/ECF) (TC 2.A.88) family. Q precursor transporter subfamily.</text>
</comment>
<keyword evidence="1" id="KW-0997">Cell inner membrane</keyword>
<dbReference type="Pfam" id="PF02592">
    <property type="entry name" value="Vut_1"/>
    <property type="match status" value="1"/>
</dbReference>
<protein>
    <recommendedName>
        <fullName evidence="1">Probable queuosine precursor transporter</fullName>
        <shortName evidence="1">Q precursor transporter</shortName>
    </recommendedName>
</protein>
<evidence type="ECO:0000256" key="1">
    <source>
        <dbReference type="HAMAP-Rule" id="MF_02088"/>
    </source>
</evidence>
<feature type="transmembrane region" description="Helical" evidence="1">
    <location>
        <begin position="12"/>
        <end position="33"/>
    </location>
</feature>
<comment type="subcellular location">
    <subcellularLocation>
        <location evidence="1">Cell inner membrane</location>
        <topology evidence="1">Multi-pass membrane protein</topology>
    </subcellularLocation>
</comment>
<keyword evidence="1" id="KW-0812">Transmembrane</keyword>
<evidence type="ECO:0000313" key="3">
    <source>
        <dbReference type="Proteomes" id="UP000199706"/>
    </source>
</evidence>
<sequence length="226" mass="24778">MLRLDRTPRYLDLLLALNVTFLLVSDFTGSRIISAGGVGVSVTVLYFPFTYLIGDILTEVYGYAQARHVIWISMFCSIAGSAIAGGQLFVPAAAFFVHDAAFQTIFSPGVKVSIAGLVAFFAGDICNSYVLAKMKIWDKGRRLWARFVCSTVAGEGVNTILFYGIALHSVFPGSLLLQGIVAGWAAKVVVEVVMLPVTYRVVRFLKTSENIDHYDYGTDFNPFLIH</sequence>
<keyword evidence="1" id="KW-0813">Transport</keyword>
<feature type="transmembrane region" description="Helical" evidence="1">
    <location>
        <begin position="69"/>
        <end position="90"/>
    </location>
</feature>
<feature type="transmembrane region" description="Helical" evidence="1">
    <location>
        <begin position="110"/>
        <end position="131"/>
    </location>
</feature>
<reference evidence="2 3" key="1">
    <citation type="submission" date="2016-10" db="EMBL/GenBank/DDBJ databases">
        <authorList>
            <person name="de Groot N.N."/>
        </authorList>
    </citation>
    <scope>NUCLEOTIDE SEQUENCE [LARGE SCALE GENOMIC DNA]</scope>
    <source>
        <strain evidence="2 3">LMG 2247</strain>
    </source>
</reference>
<dbReference type="HAMAP" id="MF_02088">
    <property type="entry name" value="Q_prec_transport"/>
    <property type="match status" value="1"/>
</dbReference>
<gene>
    <name evidence="2" type="ORF">SAMN05216466_103116</name>
</gene>
<dbReference type="OrthoDB" id="9805479at2"/>
<feature type="transmembrane region" description="Helical" evidence="1">
    <location>
        <begin position="175"/>
        <end position="197"/>
    </location>
</feature>
<dbReference type="PANTHER" id="PTHR34300">
    <property type="entry name" value="QUEUOSINE PRECURSOR TRANSPORTER-RELATED"/>
    <property type="match status" value="1"/>
</dbReference>
<feature type="transmembrane region" description="Helical" evidence="1">
    <location>
        <begin position="143"/>
        <end position="163"/>
    </location>
</feature>
<proteinExistence type="inferred from homology"/>
<organism evidence="2 3">
    <name type="scientific">Paraburkholderia phenazinium</name>
    <dbReference type="NCBI Taxonomy" id="60549"/>
    <lineage>
        <taxon>Bacteria</taxon>
        <taxon>Pseudomonadati</taxon>
        <taxon>Pseudomonadota</taxon>
        <taxon>Betaproteobacteria</taxon>
        <taxon>Burkholderiales</taxon>
        <taxon>Burkholderiaceae</taxon>
        <taxon>Paraburkholderia</taxon>
    </lineage>
</organism>
<feature type="transmembrane region" description="Helical" evidence="1">
    <location>
        <begin position="39"/>
        <end position="57"/>
    </location>
</feature>